<keyword evidence="2" id="KW-0418">Kinase</keyword>
<dbReference type="Gene3D" id="1.10.510.10">
    <property type="entry name" value="Transferase(Phosphotransferase) domain 1"/>
    <property type="match status" value="1"/>
</dbReference>
<dbReference type="OrthoDB" id="3260205at2759"/>
<dbReference type="PROSITE" id="PS50011">
    <property type="entry name" value="PROTEIN_KINASE_DOM"/>
    <property type="match status" value="1"/>
</dbReference>
<dbReference type="STRING" id="68775.A0A5C3LZ44"/>
<reference evidence="2 3" key="1">
    <citation type="journal article" date="2019" name="Nat. Ecol. Evol.">
        <title>Megaphylogeny resolves global patterns of mushroom evolution.</title>
        <authorList>
            <person name="Varga T."/>
            <person name="Krizsan K."/>
            <person name="Foldi C."/>
            <person name="Dima B."/>
            <person name="Sanchez-Garcia M."/>
            <person name="Sanchez-Ramirez S."/>
            <person name="Szollosi G.J."/>
            <person name="Szarkandi J.G."/>
            <person name="Papp V."/>
            <person name="Albert L."/>
            <person name="Andreopoulos W."/>
            <person name="Angelini C."/>
            <person name="Antonin V."/>
            <person name="Barry K.W."/>
            <person name="Bougher N.L."/>
            <person name="Buchanan P."/>
            <person name="Buyck B."/>
            <person name="Bense V."/>
            <person name="Catcheside P."/>
            <person name="Chovatia M."/>
            <person name="Cooper J."/>
            <person name="Damon W."/>
            <person name="Desjardin D."/>
            <person name="Finy P."/>
            <person name="Geml J."/>
            <person name="Haridas S."/>
            <person name="Hughes K."/>
            <person name="Justo A."/>
            <person name="Karasinski D."/>
            <person name="Kautmanova I."/>
            <person name="Kiss B."/>
            <person name="Kocsube S."/>
            <person name="Kotiranta H."/>
            <person name="LaButti K.M."/>
            <person name="Lechner B.E."/>
            <person name="Liimatainen K."/>
            <person name="Lipzen A."/>
            <person name="Lukacs Z."/>
            <person name="Mihaltcheva S."/>
            <person name="Morgado L.N."/>
            <person name="Niskanen T."/>
            <person name="Noordeloos M.E."/>
            <person name="Ohm R.A."/>
            <person name="Ortiz-Santana B."/>
            <person name="Ovrebo C."/>
            <person name="Racz N."/>
            <person name="Riley R."/>
            <person name="Savchenko A."/>
            <person name="Shiryaev A."/>
            <person name="Soop K."/>
            <person name="Spirin V."/>
            <person name="Szebenyi C."/>
            <person name="Tomsovsky M."/>
            <person name="Tulloss R.E."/>
            <person name="Uehling J."/>
            <person name="Grigoriev I.V."/>
            <person name="Vagvolgyi C."/>
            <person name="Papp T."/>
            <person name="Martin F.M."/>
            <person name="Miettinen O."/>
            <person name="Hibbett D.S."/>
            <person name="Nagy L.G."/>
        </authorList>
    </citation>
    <scope>NUCLEOTIDE SEQUENCE [LARGE SCALE GENOMIC DNA]</scope>
    <source>
        <strain evidence="2 3">CBS 166.37</strain>
    </source>
</reference>
<protein>
    <submittedName>
        <fullName evidence="2">Kinase-like domain-containing protein</fullName>
    </submittedName>
</protein>
<dbReference type="GO" id="GO:0004674">
    <property type="term" value="F:protein serine/threonine kinase activity"/>
    <property type="evidence" value="ECO:0007669"/>
    <property type="project" value="TreeGrafter"/>
</dbReference>
<organism evidence="2 3">
    <name type="scientific">Crucibulum laeve</name>
    <dbReference type="NCBI Taxonomy" id="68775"/>
    <lineage>
        <taxon>Eukaryota</taxon>
        <taxon>Fungi</taxon>
        <taxon>Dikarya</taxon>
        <taxon>Basidiomycota</taxon>
        <taxon>Agaricomycotina</taxon>
        <taxon>Agaricomycetes</taxon>
        <taxon>Agaricomycetidae</taxon>
        <taxon>Agaricales</taxon>
        <taxon>Agaricineae</taxon>
        <taxon>Nidulariaceae</taxon>
        <taxon>Crucibulum</taxon>
    </lineage>
</organism>
<dbReference type="SUPFAM" id="SSF56112">
    <property type="entry name" value="Protein kinase-like (PK-like)"/>
    <property type="match status" value="1"/>
</dbReference>
<dbReference type="PANTHER" id="PTHR44329">
    <property type="entry name" value="SERINE/THREONINE-PROTEIN KINASE TNNI3K-RELATED"/>
    <property type="match status" value="1"/>
</dbReference>
<keyword evidence="3" id="KW-1185">Reference proteome</keyword>
<dbReference type="InterPro" id="IPR011009">
    <property type="entry name" value="Kinase-like_dom_sf"/>
</dbReference>
<dbReference type="InterPro" id="IPR001245">
    <property type="entry name" value="Ser-Thr/Tyr_kinase_cat_dom"/>
</dbReference>
<gene>
    <name evidence="2" type="ORF">BDQ12DRAFT_113771</name>
</gene>
<evidence type="ECO:0000259" key="1">
    <source>
        <dbReference type="PROSITE" id="PS50011"/>
    </source>
</evidence>
<dbReference type="Pfam" id="PF07714">
    <property type="entry name" value="PK_Tyr_Ser-Thr"/>
    <property type="match status" value="1"/>
</dbReference>
<evidence type="ECO:0000313" key="2">
    <source>
        <dbReference type="EMBL" id="TFK38499.1"/>
    </source>
</evidence>
<dbReference type="InterPro" id="IPR000719">
    <property type="entry name" value="Prot_kinase_dom"/>
</dbReference>
<dbReference type="Proteomes" id="UP000308652">
    <property type="component" value="Unassembled WGS sequence"/>
</dbReference>
<dbReference type="EMBL" id="ML213603">
    <property type="protein sequence ID" value="TFK38499.1"/>
    <property type="molecule type" value="Genomic_DNA"/>
</dbReference>
<feature type="domain" description="Protein kinase" evidence="1">
    <location>
        <begin position="18"/>
        <end position="293"/>
    </location>
</feature>
<sequence>MAQFPSPQGPNLTGSIRRTSQYAIGHGAFTDVYEGEWRRPGFHPMVVAIKIFRGVHTEPEKYQHMMRRLLRECRVWHMLSHPNVQSYYGWCDSRDVGPSIGLISPFARNGTMVKFLQRKPEFDRFQLILDIASGLKYLHDNGIIHGDLHGNNVLINDFENACLSDFGRARIIGHEGYSTALNAGCTVFMAPELNPEEDDETPAFSLMSDVYAFAMFSFEIMTGCFPLCPPGRPTPPPYLIIKRVHEGKRPERWYDVNRCISNPLWLWLEAGWRGTPTARPTMAQILLALPGCR</sequence>
<evidence type="ECO:0000313" key="3">
    <source>
        <dbReference type="Proteomes" id="UP000308652"/>
    </source>
</evidence>
<dbReference type="AlphaFoldDB" id="A0A5C3LZ44"/>
<accession>A0A5C3LZ44</accession>
<keyword evidence="2" id="KW-0808">Transferase</keyword>
<proteinExistence type="predicted"/>
<name>A0A5C3LZ44_9AGAR</name>
<dbReference type="GO" id="GO:0005524">
    <property type="term" value="F:ATP binding"/>
    <property type="evidence" value="ECO:0007669"/>
    <property type="project" value="InterPro"/>
</dbReference>
<dbReference type="InterPro" id="IPR051681">
    <property type="entry name" value="Ser/Thr_Kinases-Pseudokinases"/>
</dbReference>
<dbReference type="PIRSF" id="PIRSF000654">
    <property type="entry name" value="Integrin-linked_kinase"/>
    <property type="match status" value="1"/>
</dbReference>